<feature type="compositionally biased region" description="Basic and acidic residues" evidence="15">
    <location>
        <begin position="344"/>
        <end position="355"/>
    </location>
</feature>
<feature type="transmembrane region" description="Helical" evidence="16">
    <location>
        <begin position="47"/>
        <end position="66"/>
    </location>
</feature>
<dbReference type="PROSITE" id="PS50901">
    <property type="entry name" value="FTSK"/>
    <property type="match status" value="1"/>
</dbReference>
<evidence type="ECO:0000256" key="15">
    <source>
        <dbReference type="SAM" id="MobiDB-lite"/>
    </source>
</evidence>
<dbReference type="SMART" id="SM00843">
    <property type="entry name" value="Ftsk_gamma"/>
    <property type="match status" value="1"/>
</dbReference>
<dbReference type="InterPro" id="IPR050206">
    <property type="entry name" value="FtsK/SpoIIIE/SftA"/>
</dbReference>
<evidence type="ECO:0000256" key="4">
    <source>
        <dbReference type="ARBA" id="ARBA00022475"/>
    </source>
</evidence>
<evidence type="ECO:0000256" key="1">
    <source>
        <dbReference type="ARBA" id="ARBA00004651"/>
    </source>
</evidence>
<dbReference type="OrthoDB" id="9807790at2"/>
<keyword evidence="19" id="KW-1185">Reference proteome</keyword>
<dbReference type="GO" id="GO:0005886">
    <property type="term" value="C:plasma membrane"/>
    <property type="evidence" value="ECO:0007669"/>
    <property type="project" value="UniProtKB-SubCell"/>
</dbReference>
<feature type="compositionally biased region" description="Polar residues" evidence="15">
    <location>
        <begin position="360"/>
        <end position="372"/>
    </location>
</feature>
<dbReference type="InterPro" id="IPR041027">
    <property type="entry name" value="FtsK_alpha"/>
</dbReference>
<feature type="compositionally biased region" description="Low complexity" evidence="15">
    <location>
        <begin position="588"/>
        <end position="608"/>
    </location>
</feature>
<protein>
    <recommendedName>
        <fullName evidence="3">DNA translocase FtsK</fullName>
    </recommendedName>
</protein>
<keyword evidence="4" id="KW-1003">Cell membrane</keyword>
<sequence>MEDALEAQGEGCLSANKKSATSRAKAAAARETARKVGLRLHGSAREGVIIVLLAACVFLLLALFSFTREDPGWSYSGPETEVANWMGSAGAWISDVLYSLFGASALWWPGMLGFAAWWLIRSRQVRFDWDTTSFAVRCGGMVLLLLGTTTLGALYFDSADTSIQDSAGGILGLGLVAALKPAFNTGGTGLLAIAGILCGIPLLTGLSWLSVLDEVGHRVLQAVGHVRSRFSPSSSDSKDEAQQNGKTRTSAPDLGKASSANTSGKASGSGVQESESGVQEPEEASPRWWQRLVPSMRRKSVDDEPASDSARREPGMGLENRDDIPWHVPEETPSAKQAGAAYTERLERTTRESREPTLGSAFTQKPQPSGAPTASAAGERSPTISLRAERNEPDTLTSQRSSAPPQTAASHSSESEQKKPETPVLRLEPQPVRGPAAAEPPSSSAPTADVPPAPPTPEAGHGSTSTTPAHPPQAESVAASPTTTPPVTAGSVALPTSDHDASTRSDTDGQPAAGVSPPSPEDSLQSDGVDATPFAVEPSHNERRAEEIPEPVLPDDGGALAAGVGAGASLLAGAHEAPRPVAGSGAGQSTSSPQPTSQQSSPSAHHSPLQGAQSVPVPGQQTGTPPQEGRVATAEQGREAADSGGPTLWTVEHLQSQRPGFDDLPEPDGELPSLRLLTPPEPHQPNYTEQQLADMAELLEMRLREYGVKAEVVDTWPGPVITRFEIKPAAGVKVSKISNLAKDLARSLMVKSVRVVEVIPGRPTVGIEIPNPNRAMIRLREVIDSDRYQHEASGLTMALGQDIGGAPVVANLGKMPHVLVAGTTGSGKSVGVNAMLISMLLKATPAELRLIMVDPKMLELSVYDGIPHLLAPVVTDMKEAANALRWCVAEMERRYKLMAAMGVRNIAGFNSKLDEAERAGAQVADPLWEPQPWEMHQTPPVLEKLPYIVVVIDEFADMFMIVGKKVEELIARLAQKARAAGIHLVLATQRPSVDVVTGLIKANIPTRMAFQVSSRIDSRTILDQGGAENLLGHGDMLYLPAGSGQPTRVHGAFVDDDEVHRVVEDWKRRGEPQFVEEILSGGVSADALTGLEAEGSDDGDAEQDALYDEAVAFVTETRRASISAVQRRFKIGYNRAARLVESMEAAGVVSSMGSNGGREVLAPPPVGG</sequence>
<dbReference type="GO" id="GO:0051301">
    <property type="term" value="P:cell division"/>
    <property type="evidence" value="ECO:0007669"/>
    <property type="project" value="UniProtKB-KW"/>
</dbReference>
<evidence type="ECO:0000256" key="8">
    <source>
        <dbReference type="ARBA" id="ARBA00022829"/>
    </source>
</evidence>
<dbReference type="PANTHER" id="PTHR22683:SF41">
    <property type="entry name" value="DNA TRANSLOCASE FTSK"/>
    <property type="match status" value="1"/>
</dbReference>
<feature type="transmembrane region" description="Helical" evidence="16">
    <location>
        <begin position="190"/>
        <end position="211"/>
    </location>
</feature>
<evidence type="ECO:0000313" key="18">
    <source>
        <dbReference type="EMBL" id="ERL50417.1"/>
    </source>
</evidence>
<evidence type="ECO:0000256" key="6">
    <source>
        <dbReference type="ARBA" id="ARBA00022692"/>
    </source>
</evidence>
<feature type="compositionally biased region" description="Polar residues" evidence="15">
    <location>
        <begin position="394"/>
        <end position="412"/>
    </location>
</feature>
<feature type="domain" description="FtsK" evidence="17">
    <location>
        <begin position="805"/>
        <end position="1019"/>
    </location>
</feature>
<dbReference type="EMBL" id="AVBC01000039">
    <property type="protein sequence ID" value="ERL50417.1"/>
    <property type="molecule type" value="Genomic_DNA"/>
</dbReference>
<evidence type="ECO:0000256" key="13">
    <source>
        <dbReference type="ARBA" id="ARBA00023306"/>
    </source>
</evidence>
<feature type="binding site" evidence="14">
    <location>
        <begin position="822"/>
        <end position="829"/>
    </location>
    <ligand>
        <name>ATP</name>
        <dbReference type="ChEBI" id="CHEBI:30616"/>
    </ligand>
</feature>
<dbReference type="PATRIC" id="fig|1178482.3.peg.3520"/>
<comment type="caution">
    <text evidence="18">The sequence shown here is derived from an EMBL/GenBank/DDBJ whole genome shotgun (WGS) entry which is preliminary data.</text>
</comment>
<dbReference type="Gene3D" id="3.30.980.40">
    <property type="match status" value="1"/>
</dbReference>
<feature type="compositionally biased region" description="Low complexity" evidence="15">
    <location>
        <begin position="268"/>
        <end position="279"/>
    </location>
</feature>
<keyword evidence="6 16" id="KW-0812">Transmembrane</keyword>
<feature type="compositionally biased region" description="Low complexity" evidence="15">
    <location>
        <begin position="435"/>
        <end position="448"/>
    </location>
</feature>
<name>W1N4C2_9GAMM</name>
<feature type="region of interest" description="Disordered" evidence="15">
    <location>
        <begin position="658"/>
        <end position="682"/>
    </location>
</feature>
<keyword evidence="10 16" id="KW-1133">Transmembrane helix</keyword>
<feature type="region of interest" description="Disordered" evidence="15">
    <location>
        <begin position="229"/>
        <end position="646"/>
    </location>
</feature>
<dbReference type="Pfam" id="PF01580">
    <property type="entry name" value="FtsK_SpoIIIE"/>
    <property type="match status" value="1"/>
</dbReference>
<feature type="transmembrane region" description="Helical" evidence="16">
    <location>
        <begin position="96"/>
        <end position="120"/>
    </location>
</feature>
<feature type="compositionally biased region" description="Low complexity" evidence="15">
    <location>
        <begin position="615"/>
        <end position="627"/>
    </location>
</feature>
<keyword evidence="9 14" id="KW-0067">ATP-binding</keyword>
<dbReference type="CDD" id="cd01127">
    <property type="entry name" value="TrwB_TraG_TraD_VirD4"/>
    <property type="match status" value="1"/>
</dbReference>
<dbReference type="InterPro" id="IPR025199">
    <property type="entry name" value="FtsK_4TM"/>
</dbReference>
<proteinExistence type="inferred from homology"/>
<keyword evidence="11" id="KW-0238">DNA-binding</keyword>
<organism evidence="18 19">
    <name type="scientific">Halomonas huangheensis</name>
    <dbReference type="NCBI Taxonomy" id="1178482"/>
    <lineage>
        <taxon>Bacteria</taxon>
        <taxon>Pseudomonadati</taxon>
        <taxon>Pseudomonadota</taxon>
        <taxon>Gammaproteobacteria</taxon>
        <taxon>Oceanospirillales</taxon>
        <taxon>Halomonadaceae</taxon>
        <taxon>Halomonas</taxon>
    </lineage>
</organism>
<dbReference type="GO" id="GO:0003677">
    <property type="term" value="F:DNA binding"/>
    <property type="evidence" value="ECO:0007669"/>
    <property type="project" value="UniProtKB-KW"/>
</dbReference>
<evidence type="ECO:0000256" key="11">
    <source>
        <dbReference type="ARBA" id="ARBA00023125"/>
    </source>
</evidence>
<gene>
    <name evidence="18" type="ORF">BJB45_04610</name>
</gene>
<dbReference type="SUPFAM" id="SSF52540">
    <property type="entry name" value="P-loop containing nucleoside triphosphate hydrolases"/>
    <property type="match status" value="1"/>
</dbReference>
<evidence type="ECO:0000256" key="16">
    <source>
        <dbReference type="SAM" id="Phobius"/>
    </source>
</evidence>
<dbReference type="STRING" id="1178482.AR456_06030"/>
<dbReference type="Pfam" id="PF09397">
    <property type="entry name" value="FtsK_gamma"/>
    <property type="match status" value="1"/>
</dbReference>
<keyword evidence="12 16" id="KW-0472">Membrane</keyword>
<feature type="compositionally biased region" description="Basic and acidic residues" evidence="15">
    <location>
        <begin position="497"/>
        <end position="507"/>
    </location>
</feature>
<evidence type="ECO:0000256" key="9">
    <source>
        <dbReference type="ARBA" id="ARBA00022840"/>
    </source>
</evidence>
<evidence type="ECO:0000256" key="14">
    <source>
        <dbReference type="PROSITE-ProRule" id="PRU00289"/>
    </source>
</evidence>
<feature type="transmembrane region" description="Helical" evidence="16">
    <location>
        <begin position="167"/>
        <end position="183"/>
    </location>
</feature>
<dbReference type="SUPFAM" id="SSF46785">
    <property type="entry name" value="Winged helix' DNA-binding domain"/>
    <property type="match status" value="1"/>
</dbReference>
<dbReference type="GO" id="GO:0007059">
    <property type="term" value="P:chromosome segregation"/>
    <property type="evidence" value="ECO:0007669"/>
    <property type="project" value="UniProtKB-KW"/>
</dbReference>
<keyword evidence="7 14" id="KW-0547">Nucleotide-binding</keyword>
<dbReference type="InterPro" id="IPR036388">
    <property type="entry name" value="WH-like_DNA-bd_sf"/>
</dbReference>
<accession>W1N4C2</accession>
<keyword evidence="13" id="KW-0131">Cell cycle</keyword>
<dbReference type="InterPro" id="IPR002543">
    <property type="entry name" value="FtsK_dom"/>
</dbReference>
<keyword evidence="5" id="KW-0132">Cell division</keyword>
<dbReference type="PANTHER" id="PTHR22683">
    <property type="entry name" value="SPORULATION PROTEIN RELATED"/>
    <property type="match status" value="1"/>
</dbReference>
<dbReference type="InterPro" id="IPR018541">
    <property type="entry name" value="Ftsk_gamma"/>
</dbReference>
<evidence type="ECO:0000256" key="10">
    <source>
        <dbReference type="ARBA" id="ARBA00022989"/>
    </source>
</evidence>
<dbReference type="RefSeq" id="WP_021820468.1">
    <property type="nucleotide sequence ID" value="NZ_AVBC01000039.1"/>
</dbReference>
<comment type="subcellular location">
    <subcellularLocation>
        <location evidence="1">Cell membrane</location>
        <topology evidence="1">Multi-pass membrane protein</topology>
    </subcellularLocation>
</comment>
<dbReference type="eggNOG" id="COG1674">
    <property type="taxonomic scope" value="Bacteria"/>
</dbReference>
<keyword evidence="8" id="KW-0159">Chromosome partition</keyword>
<dbReference type="Pfam" id="PF17854">
    <property type="entry name" value="FtsK_alpha"/>
    <property type="match status" value="1"/>
</dbReference>
<evidence type="ECO:0000313" key="19">
    <source>
        <dbReference type="Proteomes" id="UP000019113"/>
    </source>
</evidence>
<evidence type="ECO:0000256" key="3">
    <source>
        <dbReference type="ARBA" id="ARBA00020887"/>
    </source>
</evidence>
<comment type="similarity">
    <text evidence="2">Belongs to the FtsK/SpoIIIE/SftA family.</text>
</comment>
<dbReference type="Proteomes" id="UP000019113">
    <property type="component" value="Unassembled WGS sequence"/>
</dbReference>
<evidence type="ECO:0000256" key="2">
    <source>
        <dbReference type="ARBA" id="ARBA00006474"/>
    </source>
</evidence>
<feature type="compositionally biased region" description="Low complexity" evidence="15">
    <location>
        <begin position="557"/>
        <end position="574"/>
    </location>
</feature>
<dbReference type="Gene3D" id="3.40.50.300">
    <property type="entry name" value="P-loop containing nucleotide triphosphate hydrolases"/>
    <property type="match status" value="1"/>
</dbReference>
<dbReference type="GO" id="GO:0005524">
    <property type="term" value="F:ATP binding"/>
    <property type="evidence" value="ECO:0007669"/>
    <property type="project" value="UniProtKB-UniRule"/>
</dbReference>
<feature type="transmembrane region" description="Helical" evidence="16">
    <location>
        <begin position="132"/>
        <end position="155"/>
    </location>
</feature>
<dbReference type="InterPro" id="IPR036390">
    <property type="entry name" value="WH_DNA-bd_sf"/>
</dbReference>
<dbReference type="InterPro" id="IPR027417">
    <property type="entry name" value="P-loop_NTPase"/>
</dbReference>
<feature type="compositionally biased region" description="Low complexity" evidence="15">
    <location>
        <begin position="476"/>
        <end position="493"/>
    </location>
</feature>
<dbReference type="FunFam" id="3.40.50.300:FF:000209">
    <property type="entry name" value="Cell division protein FtsK"/>
    <property type="match status" value="1"/>
</dbReference>
<evidence type="ECO:0000256" key="5">
    <source>
        <dbReference type="ARBA" id="ARBA00022618"/>
    </source>
</evidence>
<reference evidence="18 19" key="1">
    <citation type="submission" date="2013-08" db="EMBL/GenBank/DDBJ databases">
        <title>draft genome of Halomonas huanghegensis, strain BJGMM-B45T.</title>
        <authorList>
            <person name="Miao C."/>
            <person name="Wan Y."/>
            <person name="Jin W."/>
        </authorList>
    </citation>
    <scope>NUCLEOTIDE SEQUENCE [LARGE SCALE GENOMIC DNA]</scope>
    <source>
        <strain evidence="18 19">BJGMM-B45</strain>
    </source>
</reference>
<feature type="compositionally biased region" description="Basic and acidic residues" evidence="15">
    <location>
        <begin position="309"/>
        <end position="330"/>
    </location>
</feature>
<dbReference type="KEGG" id="hhu:AR456_06030"/>
<dbReference type="AlphaFoldDB" id="W1N4C2"/>
<evidence type="ECO:0000259" key="17">
    <source>
        <dbReference type="PROSITE" id="PS50901"/>
    </source>
</evidence>
<dbReference type="Pfam" id="PF13491">
    <property type="entry name" value="FtsK_4TM"/>
    <property type="match status" value="1"/>
</dbReference>
<dbReference type="Gene3D" id="1.10.10.10">
    <property type="entry name" value="Winged helix-like DNA-binding domain superfamily/Winged helix DNA-binding domain"/>
    <property type="match status" value="1"/>
</dbReference>
<evidence type="ECO:0000256" key="12">
    <source>
        <dbReference type="ARBA" id="ARBA00023136"/>
    </source>
</evidence>
<evidence type="ECO:0000256" key="7">
    <source>
        <dbReference type="ARBA" id="ARBA00022741"/>
    </source>
</evidence>